<dbReference type="InterPro" id="IPR000253">
    <property type="entry name" value="FHA_dom"/>
</dbReference>
<dbReference type="Pfam" id="PF00498">
    <property type="entry name" value="FHA"/>
    <property type="match status" value="2"/>
</dbReference>
<dbReference type="SUPFAM" id="SSF49879">
    <property type="entry name" value="SMAD/FHA domain"/>
    <property type="match status" value="2"/>
</dbReference>
<gene>
    <name evidence="2" type="ORF">S12H4_16476</name>
</gene>
<sequence>MARLLLKKKAEIIAEYYIKKQSISIGSSSDNDIHISEQSISTHHCEIYQENNLFFIKDNTSAFGTFVGKERIAIKTLSFGDHIVIGNSSYSCVFLPEKEDAIEDTLILSSMYTLTGIQGKFVGKKFEIIEGEVRIGRDEDYNDIVLPGSIDPSISRRHSTIHHEARRYSISDRRSRNRTFVNQTEIGENDTIRLNPGDEIVIGHTIFRFCTFMKEDFSHPKKSSIFMERMKFPFFHGARISPLIFT</sequence>
<dbReference type="EMBL" id="BARW01007971">
    <property type="protein sequence ID" value="GAI78696.1"/>
    <property type="molecule type" value="Genomic_DNA"/>
</dbReference>
<dbReference type="InterPro" id="IPR008984">
    <property type="entry name" value="SMAD_FHA_dom_sf"/>
</dbReference>
<feature type="domain" description="FHA" evidence="1">
    <location>
        <begin position="133"/>
        <end position="186"/>
    </location>
</feature>
<name>X1SHR5_9ZZZZ</name>
<feature type="non-terminal residue" evidence="2">
    <location>
        <position position="246"/>
    </location>
</feature>
<dbReference type="AlphaFoldDB" id="X1SHR5"/>
<evidence type="ECO:0000259" key="1">
    <source>
        <dbReference type="PROSITE" id="PS50006"/>
    </source>
</evidence>
<accession>X1SHR5</accession>
<dbReference type="Gene3D" id="2.60.200.20">
    <property type="match status" value="2"/>
</dbReference>
<dbReference type="PROSITE" id="PS50006">
    <property type="entry name" value="FHA_DOMAIN"/>
    <property type="match status" value="2"/>
</dbReference>
<proteinExistence type="predicted"/>
<evidence type="ECO:0000313" key="2">
    <source>
        <dbReference type="EMBL" id="GAI78696.1"/>
    </source>
</evidence>
<dbReference type="SMART" id="SM00240">
    <property type="entry name" value="FHA"/>
    <property type="match status" value="2"/>
</dbReference>
<reference evidence="2" key="1">
    <citation type="journal article" date="2014" name="Front. Microbiol.">
        <title>High frequency of phylogenetically diverse reductive dehalogenase-homologous genes in deep subseafloor sedimentary metagenomes.</title>
        <authorList>
            <person name="Kawai M."/>
            <person name="Futagami T."/>
            <person name="Toyoda A."/>
            <person name="Takaki Y."/>
            <person name="Nishi S."/>
            <person name="Hori S."/>
            <person name="Arai W."/>
            <person name="Tsubouchi T."/>
            <person name="Morono Y."/>
            <person name="Uchiyama I."/>
            <person name="Ito T."/>
            <person name="Fujiyama A."/>
            <person name="Inagaki F."/>
            <person name="Takami H."/>
        </authorList>
    </citation>
    <scope>NUCLEOTIDE SEQUENCE</scope>
    <source>
        <strain evidence="2">Expedition CK06-06</strain>
    </source>
</reference>
<feature type="domain" description="FHA" evidence="1">
    <location>
        <begin position="23"/>
        <end position="72"/>
    </location>
</feature>
<protein>
    <recommendedName>
        <fullName evidence="1">FHA domain-containing protein</fullName>
    </recommendedName>
</protein>
<organism evidence="2">
    <name type="scientific">marine sediment metagenome</name>
    <dbReference type="NCBI Taxonomy" id="412755"/>
    <lineage>
        <taxon>unclassified sequences</taxon>
        <taxon>metagenomes</taxon>
        <taxon>ecological metagenomes</taxon>
    </lineage>
</organism>
<dbReference type="PANTHER" id="PTHR23308">
    <property type="entry name" value="NUCLEAR INHIBITOR OF PROTEIN PHOSPHATASE-1"/>
    <property type="match status" value="1"/>
</dbReference>
<dbReference type="InterPro" id="IPR050923">
    <property type="entry name" value="Cell_Proc_Reg/RNA_Proc"/>
</dbReference>
<dbReference type="CDD" id="cd00060">
    <property type="entry name" value="FHA"/>
    <property type="match status" value="2"/>
</dbReference>
<comment type="caution">
    <text evidence="2">The sequence shown here is derived from an EMBL/GenBank/DDBJ whole genome shotgun (WGS) entry which is preliminary data.</text>
</comment>